<dbReference type="EMBL" id="ANIK01000001">
    <property type="protein sequence ID" value="EMJ98347.1"/>
    <property type="molecule type" value="Genomic_DNA"/>
</dbReference>
<keyword evidence="1" id="KW-0378">Hydrolase</keyword>
<dbReference type="GO" id="GO:0016787">
    <property type="term" value="F:hydrolase activity"/>
    <property type="evidence" value="ECO:0007669"/>
    <property type="project" value="UniProtKB-KW"/>
</dbReference>
<accession>M6D2I4</accession>
<dbReference type="InterPro" id="IPR011949">
    <property type="entry name" value="HAD-SF_hydro_IA_REG-2-like"/>
</dbReference>
<gene>
    <name evidence="1" type="ORF">LEP1GSC194_0945</name>
</gene>
<evidence type="ECO:0000313" key="1">
    <source>
        <dbReference type="EMBL" id="EMJ98347.1"/>
    </source>
</evidence>
<dbReference type="NCBIfam" id="TIGR01549">
    <property type="entry name" value="HAD-SF-IA-v1"/>
    <property type="match status" value="1"/>
</dbReference>
<dbReference type="Proteomes" id="UP000011988">
    <property type="component" value="Unassembled WGS sequence"/>
</dbReference>
<organism evidence="1 2">
    <name type="scientific">Leptospira alstonii serovar Sichuan str. 79601</name>
    <dbReference type="NCBI Taxonomy" id="1218565"/>
    <lineage>
        <taxon>Bacteria</taxon>
        <taxon>Pseudomonadati</taxon>
        <taxon>Spirochaetota</taxon>
        <taxon>Spirochaetia</taxon>
        <taxon>Leptospirales</taxon>
        <taxon>Leptospiraceae</taxon>
        <taxon>Leptospira</taxon>
    </lineage>
</organism>
<dbReference type="InterPro" id="IPR006439">
    <property type="entry name" value="HAD-SF_hydro_IA"/>
</dbReference>
<reference evidence="1 2" key="1">
    <citation type="submission" date="2013-01" db="EMBL/GenBank/DDBJ databases">
        <authorList>
            <person name="Harkins D.M."/>
            <person name="Durkin A.S."/>
            <person name="Brinkac L.M."/>
            <person name="Haft D.H."/>
            <person name="Selengut J.D."/>
            <person name="Sanka R."/>
            <person name="DePew J."/>
            <person name="Purushe J."/>
            <person name="Galloway R.L."/>
            <person name="Vinetz J.M."/>
            <person name="Sutton G.G."/>
            <person name="Nierman W.C."/>
            <person name="Fouts D.E."/>
        </authorList>
    </citation>
    <scope>NUCLEOTIDE SEQUENCE [LARGE SCALE GENOMIC DNA]</scope>
    <source>
        <strain evidence="1 2">79601</strain>
    </source>
</reference>
<dbReference type="InterPro" id="IPR036412">
    <property type="entry name" value="HAD-like_sf"/>
</dbReference>
<dbReference type="InterPro" id="IPR044924">
    <property type="entry name" value="HAD-SF_hydro_IA_REG-2-like_cap"/>
</dbReference>
<dbReference type="NCBIfam" id="TIGR02252">
    <property type="entry name" value="DREG-2"/>
    <property type="match status" value="1"/>
</dbReference>
<dbReference type="PATRIC" id="fig|1218565.3.peg.22"/>
<proteinExistence type="predicted"/>
<comment type="caution">
    <text evidence="1">The sequence shown here is derived from an EMBL/GenBank/DDBJ whole genome shotgun (WGS) entry which is preliminary data.</text>
</comment>
<dbReference type="Gene3D" id="3.40.50.1000">
    <property type="entry name" value="HAD superfamily/HAD-like"/>
    <property type="match status" value="1"/>
</dbReference>
<dbReference type="Gene3D" id="1.10.150.720">
    <property type="entry name" value="Haloacid dehalogenase-like hydrolase"/>
    <property type="match status" value="1"/>
</dbReference>
<dbReference type="InterPro" id="IPR051828">
    <property type="entry name" value="HAD-like_hydrolase_domain"/>
</dbReference>
<dbReference type="AlphaFoldDB" id="M6D2I4"/>
<dbReference type="SUPFAM" id="SSF56784">
    <property type="entry name" value="HAD-like"/>
    <property type="match status" value="1"/>
</dbReference>
<evidence type="ECO:0000313" key="2">
    <source>
        <dbReference type="Proteomes" id="UP000011988"/>
    </source>
</evidence>
<dbReference type="InterPro" id="IPR023214">
    <property type="entry name" value="HAD_sf"/>
</dbReference>
<dbReference type="PANTHER" id="PTHR46191:SF2">
    <property type="entry name" value="HALOACID DEHALOGENASE-LIKE HYDROLASE DOMAIN-CONTAINING PROTEIN 3"/>
    <property type="match status" value="1"/>
</dbReference>
<protein>
    <submittedName>
        <fullName evidence="1">HAD hydrolase, REG-2-like, family IA</fullName>
    </submittedName>
</protein>
<sequence length="270" mass="31429">MEKLETGINPESKYFNATYKPFLISKFIRRCKKAGVEKSKSVSYDKYLFLDVGDTILHLKKSAGETYLEILEDAGLKKEENAGEFYRKAFSESWHKMHENAPPEHRDKYRFHSGGTPGWWKELLEDFLERIPDRVPIEKAFPVIYPRFADPELWNVDPGFWELKDYCENKNWGLGAISNWDHRLRDLLEAKGILEHLNPLIVSAEFGYEKPSPKIFEEAMRLVGLPGESLVYCGDKYELDIVVPKSLGWRSYLKKEKGDLQSLSELIQFL</sequence>
<name>M6D2I4_9LEPT</name>
<dbReference type="Pfam" id="PF00702">
    <property type="entry name" value="Hydrolase"/>
    <property type="match status" value="1"/>
</dbReference>
<dbReference type="PANTHER" id="PTHR46191">
    <property type="match status" value="1"/>
</dbReference>